<feature type="region of interest" description="Disordered" evidence="1">
    <location>
        <begin position="69"/>
        <end position="93"/>
    </location>
</feature>
<organism evidence="3 4">
    <name type="scientific">Shimia marina</name>
    <dbReference type="NCBI Taxonomy" id="321267"/>
    <lineage>
        <taxon>Bacteria</taxon>
        <taxon>Pseudomonadati</taxon>
        <taxon>Pseudomonadota</taxon>
        <taxon>Alphaproteobacteria</taxon>
        <taxon>Rhodobacterales</taxon>
        <taxon>Roseobacteraceae</taxon>
    </lineage>
</organism>
<dbReference type="STRING" id="321267.SHM7688_01191"/>
<accession>A0A0P1EP28</accession>
<name>A0A0P1EP28_9RHOB</name>
<dbReference type="Proteomes" id="UP000054823">
    <property type="component" value="Unassembled WGS sequence"/>
</dbReference>
<sequence length="108" mass="11713">MLELLLVIHETAKTSVAAIAVSGVTVGLPLGFADCVVRMDVAGQFFLKIGIGYMQAALEAAGISVKRHRLRSDDRHRQTNECQAKRPQGDESVPQHVRELVLSVFAAT</sequence>
<dbReference type="AlphaFoldDB" id="A0A0P1EP28"/>
<evidence type="ECO:0000256" key="1">
    <source>
        <dbReference type="SAM" id="MobiDB-lite"/>
    </source>
</evidence>
<evidence type="ECO:0000256" key="2">
    <source>
        <dbReference type="SAM" id="Phobius"/>
    </source>
</evidence>
<keyword evidence="2" id="KW-1133">Transmembrane helix</keyword>
<feature type="compositionally biased region" description="Basic and acidic residues" evidence="1">
    <location>
        <begin position="71"/>
        <end position="89"/>
    </location>
</feature>
<gene>
    <name evidence="3" type="ORF">SHM7688_01191</name>
</gene>
<keyword evidence="2" id="KW-0812">Transmembrane</keyword>
<evidence type="ECO:0000313" key="4">
    <source>
        <dbReference type="Proteomes" id="UP000054823"/>
    </source>
</evidence>
<feature type="transmembrane region" description="Helical" evidence="2">
    <location>
        <begin position="12"/>
        <end position="33"/>
    </location>
</feature>
<reference evidence="3 4" key="1">
    <citation type="submission" date="2015-09" db="EMBL/GenBank/DDBJ databases">
        <authorList>
            <consortium name="Swine Surveillance"/>
        </authorList>
    </citation>
    <scope>NUCLEOTIDE SEQUENCE [LARGE SCALE GENOMIC DNA]</scope>
    <source>
        <strain evidence="3 4">CECT 7688</strain>
    </source>
</reference>
<protein>
    <submittedName>
        <fullName evidence="3">Uncharacterized protein</fullName>
    </submittedName>
</protein>
<evidence type="ECO:0000313" key="3">
    <source>
        <dbReference type="EMBL" id="CUH51752.1"/>
    </source>
</evidence>
<dbReference type="EMBL" id="CYPW01000008">
    <property type="protein sequence ID" value="CUH51752.1"/>
    <property type="molecule type" value="Genomic_DNA"/>
</dbReference>
<proteinExistence type="predicted"/>
<keyword evidence="2" id="KW-0472">Membrane</keyword>
<keyword evidence="4" id="KW-1185">Reference proteome</keyword>